<comment type="caution">
    <text evidence="1">The sequence shown here is derived from an EMBL/GenBank/DDBJ whole genome shotgun (WGS) entry which is preliminary data.</text>
</comment>
<dbReference type="Proteomes" id="UP001501725">
    <property type="component" value="Unassembled WGS sequence"/>
</dbReference>
<keyword evidence="2" id="KW-1185">Reference proteome</keyword>
<dbReference type="EMBL" id="BAABGY010000007">
    <property type="protein sequence ID" value="GAA4328376.1"/>
    <property type="molecule type" value="Genomic_DNA"/>
</dbReference>
<organism evidence="1 2">
    <name type="scientific">Flaviaesturariibacter amylovorans</name>
    <dbReference type="NCBI Taxonomy" id="1084520"/>
    <lineage>
        <taxon>Bacteria</taxon>
        <taxon>Pseudomonadati</taxon>
        <taxon>Bacteroidota</taxon>
        <taxon>Chitinophagia</taxon>
        <taxon>Chitinophagales</taxon>
        <taxon>Chitinophagaceae</taxon>
        <taxon>Flaviaestuariibacter</taxon>
    </lineage>
</organism>
<evidence type="ECO:0000313" key="1">
    <source>
        <dbReference type="EMBL" id="GAA4328376.1"/>
    </source>
</evidence>
<dbReference type="RefSeq" id="WP_345255250.1">
    <property type="nucleotide sequence ID" value="NZ_BAABGY010000007.1"/>
</dbReference>
<reference evidence="2" key="1">
    <citation type="journal article" date="2019" name="Int. J. Syst. Evol. Microbiol.">
        <title>The Global Catalogue of Microorganisms (GCM) 10K type strain sequencing project: providing services to taxonomists for standard genome sequencing and annotation.</title>
        <authorList>
            <consortium name="The Broad Institute Genomics Platform"/>
            <consortium name="The Broad Institute Genome Sequencing Center for Infectious Disease"/>
            <person name="Wu L."/>
            <person name="Ma J."/>
        </authorList>
    </citation>
    <scope>NUCLEOTIDE SEQUENCE [LARGE SCALE GENOMIC DNA]</scope>
    <source>
        <strain evidence="2">JCM 17919</strain>
    </source>
</reference>
<proteinExistence type="predicted"/>
<evidence type="ECO:0000313" key="2">
    <source>
        <dbReference type="Proteomes" id="UP001501725"/>
    </source>
</evidence>
<name>A0ABP8GQD7_9BACT</name>
<accession>A0ABP8GQD7</accession>
<gene>
    <name evidence="1" type="ORF">GCM10023184_18220</name>
</gene>
<sequence length="98" mass="11316">MHQQPLSLTTPALDMPTVSYYQDRDFLYRHTTGTRRGAGKLEHLSRDGDCYMVYPPNTEFYGSFLKRKQYHSAGASEWEEAARKCEAHLRGDPEQGPY</sequence>
<protein>
    <submittedName>
        <fullName evidence="1">Uncharacterized protein</fullName>
    </submittedName>
</protein>